<dbReference type="Pfam" id="PF11745">
    <property type="entry name" value="DUF3304"/>
    <property type="match status" value="1"/>
</dbReference>
<evidence type="ECO:0000313" key="3">
    <source>
        <dbReference type="Proteomes" id="UP000547058"/>
    </source>
</evidence>
<keyword evidence="3" id="KW-1185">Reference proteome</keyword>
<protein>
    <submittedName>
        <fullName evidence="2">DUF3304 domain-containing protein</fullName>
    </submittedName>
</protein>
<evidence type="ECO:0000313" key="2">
    <source>
        <dbReference type="EMBL" id="MBA8680758.1"/>
    </source>
</evidence>
<proteinExistence type="predicted"/>
<name>A0A7W3FJN2_9GAMM</name>
<dbReference type="Proteomes" id="UP000547058">
    <property type="component" value="Unassembled WGS sequence"/>
</dbReference>
<dbReference type="InterPro" id="IPR021733">
    <property type="entry name" value="DUF3304"/>
</dbReference>
<dbReference type="AlphaFoldDB" id="A0A7W3FJN2"/>
<gene>
    <name evidence="2" type="ORF">H4O11_02925</name>
</gene>
<feature type="compositionally biased region" description="Basic and acidic residues" evidence="1">
    <location>
        <begin position="133"/>
        <end position="148"/>
    </location>
</feature>
<reference evidence="2 3" key="1">
    <citation type="submission" date="2020-08" db="EMBL/GenBank/DDBJ databases">
        <title>Stenotrophomonas tumulicola JCM 30961.</title>
        <authorList>
            <person name="Deng Y."/>
        </authorList>
    </citation>
    <scope>NUCLEOTIDE SEQUENCE [LARGE SCALE GENOMIC DNA]</scope>
    <source>
        <strain evidence="2 3">JCM 30961</strain>
    </source>
</reference>
<dbReference type="EMBL" id="JACGXS010000001">
    <property type="protein sequence ID" value="MBA8680758.1"/>
    <property type="molecule type" value="Genomic_DNA"/>
</dbReference>
<comment type="caution">
    <text evidence="2">The sequence shown here is derived from an EMBL/GenBank/DDBJ whole genome shotgun (WGS) entry which is preliminary data.</text>
</comment>
<feature type="region of interest" description="Disordered" evidence="1">
    <location>
        <begin position="122"/>
        <end position="148"/>
    </location>
</feature>
<organism evidence="2 3">
    <name type="scientific">Stenotrophomonas tumulicola</name>
    <dbReference type="NCBI Taxonomy" id="1685415"/>
    <lineage>
        <taxon>Bacteria</taxon>
        <taxon>Pseudomonadati</taxon>
        <taxon>Pseudomonadota</taxon>
        <taxon>Gammaproteobacteria</taxon>
        <taxon>Lysobacterales</taxon>
        <taxon>Lysobacteraceae</taxon>
        <taxon>Stenotrophomonas</taxon>
    </lineage>
</organism>
<accession>A0A7W3FJN2</accession>
<evidence type="ECO:0000256" key="1">
    <source>
        <dbReference type="SAM" id="MobiDB-lite"/>
    </source>
</evidence>
<sequence length="148" mass="15944">MPLLAACQGRGESTAVGIVGYNHTDTTIAQFLINGENGDSFVDAHSGGGSTSCCAMVPDNWRPGLEVEISWTTDLKTYQKRIVPIPEYDDAAGHLAVHFLRDGNIKVYVSSTYLGHPDYPLKGPEAGLNEGEDPVRKDLLDAKSRGKP</sequence>